<dbReference type="InterPro" id="IPR050769">
    <property type="entry name" value="NAT_camello-type"/>
</dbReference>
<dbReference type="KEGG" id="sfu:Sfum_0714"/>
<keyword evidence="1 4" id="KW-0808">Transferase</keyword>
<evidence type="ECO:0000313" key="4">
    <source>
        <dbReference type="EMBL" id="ABK16412.1"/>
    </source>
</evidence>
<dbReference type="CDD" id="cd04301">
    <property type="entry name" value="NAT_SF"/>
    <property type="match status" value="1"/>
</dbReference>
<protein>
    <submittedName>
        <fullName evidence="4">GCN5-related N-acetyltransferase</fullName>
    </submittedName>
</protein>
<dbReference type="InParanoid" id="A0LG60"/>
<dbReference type="InterPro" id="IPR016181">
    <property type="entry name" value="Acyl_CoA_acyltransferase"/>
</dbReference>
<evidence type="ECO:0000313" key="5">
    <source>
        <dbReference type="Proteomes" id="UP000001784"/>
    </source>
</evidence>
<dbReference type="PANTHER" id="PTHR13947:SF37">
    <property type="entry name" value="LD18367P"/>
    <property type="match status" value="1"/>
</dbReference>
<dbReference type="Proteomes" id="UP000001784">
    <property type="component" value="Chromosome"/>
</dbReference>
<dbReference type="Pfam" id="PF00583">
    <property type="entry name" value="Acetyltransf_1"/>
    <property type="match status" value="1"/>
</dbReference>
<dbReference type="GO" id="GO:0008080">
    <property type="term" value="F:N-acetyltransferase activity"/>
    <property type="evidence" value="ECO:0007669"/>
    <property type="project" value="InterPro"/>
</dbReference>
<dbReference type="Gene3D" id="3.40.630.30">
    <property type="match status" value="1"/>
</dbReference>
<dbReference type="AlphaFoldDB" id="A0LG60"/>
<dbReference type="eggNOG" id="COG0456">
    <property type="taxonomic scope" value="Bacteria"/>
</dbReference>
<dbReference type="PROSITE" id="PS51186">
    <property type="entry name" value="GNAT"/>
    <property type="match status" value="1"/>
</dbReference>
<reference evidence="4 5" key="1">
    <citation type="submission" date="2006-10" db="EMBL/GenBank/DDBJ databases">
        <title>Complete sequence of Syntrophobacter fumaroxidans MPOB.</title>
        <authorList>
            <consortium name="US DOE Joint Genome Institute"/>
            <person name="Copeland A."/>
            <person name="Lucas S."/>
            <person name="Lapidus A."/>
            <person name="Barry K."/>
            <person name="Detter J.C."/>
            <person name="Glavina del Rio T."/>
            <person name="Hammon N."/>
            <person name="Israni S."/>
            <person name="Pitluck S."/>
            <person name="Goltsman E.G."/>
            <person name="Martinez M."/>
            <person name="Schmutz J."/>
            <person name="Larimer F."/>
            <person name="Land M."/>
            <person name="Hauser L."/>
            <person name="Kyrpides N."/>
            <person name="Kim E."/>
            <person name="Boone D.R."/>
            <person name="Brockman F."/>
            <person name="Culley D."/>
            <person name="Ferry J."/>
            <person name="Gunsalus R."/>
            <person name="McInerney M.J."/>
            <person name="Morrison M."/>
            <person name="Plugge C."/>
            <person name="Rohlin L."/>
            <person name="Scholten J."/>
            <person name="Sieber J."/>
            <person name="Stams A.J.M."/>
            <person name="Worm P."/>
            <person name="Henstra A.M."/>
            <person name="Richardson P."/>
        </authorList>
    </citation>
    <scope>NUCLEOTIDE SEQUENCE [LARGE SCALE GENOMIC DNA]</scope>
    <source>
        <strain evidence="5">DSM 10017 / MPOB</strain>
    </source>
</reference>
<dbReference type="STRING" id="335543.Sfum_0714"/>
<dbReference type="HOGENOM" id="CLU_115356_1_0_7"/>
<evidence type="ECO:0000256" key="2">
    <source>
        <dbReference type="SAM" id="MobiDB-lite"/>
    </source>
</evidence>
<name>A0LG60_SYNFM</name>
<sequence>MAVAVELIETRMEKGGDSGYHFIFAERSGQMVGYACFGPIPCTLAGYDLYWIVVLDEFRGRGLGKRLLARTERVIAAAGGTRVYVETSCRGQYEPTRAFYERCGYRLEAVLKDYYAPGEDKAIYRKVLVGENTPDRAGEYERSGTQGSGDLGTAP</sequence>
<dbReference type="SUPFAM" id="SSF55729">
    <property type="entry name" value="Acyl-CoA N-acyltransferases (Nat)"/>
    <property type="match status" value="1"/>
</dbReference>
<feature type="domain" description="N-acetyltransferase" evidence="3">
    <location>
        <begin position="1"/>
        <end position="130"/>
    </location>
</feature>
<feature type="region of interest" description="Disordered" evidence="2">
    <location>
        <begin position="135"/>
        <end position="155"/>
    </location>
</feature>
<dbReference type="PANTHER" id="PTHR13947">
    <property type="entry name" value="GNAT FAMILY N-ACETYLTRANSFERASE"/>
    <property type="match status" value="1"/>
</dbReference>
<proteinExistence type="predicted"/>
<dbReference type="InterPro" id="IPR000182">
    <property type="entry name" value="GNAT_dom"/>
</dbReference>
<gene>
    <name evidence="4" type="ordered locus">Sfum_0714</name>
</gene>
<dbReference type="EMBL" id="CP000478">
    <property type="protein sequence ID" value="ABK16412.1"/>
    <property type="molecule type" value="Genomic_DNA"/>
</dbReference>
<organism evidence="4 5">
    <name type="scientific">Syntrophobacter fumaroxidans (strain DSM 10017 / MPOB)</name>
    <dbReference type="NCBI Taxonomy" id="335543"/>
    <lineage>
        <taxon>Bacteria</taxon>
        <taxon>Pseudomonadati</taxon>
        <taxon>Thermodesulfobacteriota</taxon>
        <taxon>Syntrophobacteria</taxon>
        <taxon>Syntrophobacterales</taxon>
        <taxon>Syntrophobacteraceae</taxon>
        <taxon>Syntrophobacter</taxon>
    </lineage>
</organism>
<feature type="compositionally biased region" description="Gly residues" evidence="2">
    <location>
        <begin position="146"/>
        <end position="155"/>
    </location>
</feature>
<evidence type="ECO:0000259" key="3">
    <source>
        <dbReference type="PROSITE" id="PS51186"/>
    </source>
</evidence>
<evidence type="ECO:0000256" key="1">
    <source>
        <dbReference type="ARBA" id="ARBA00022679"/>
    </source>
</evidence>
<accession>A0LG60</accession>
<keyword evidence="5" id="KW-1185">Reference proteome</keyword>